<feature type="region of interest" description="Disordered" evidence="1">
    <location>
        <begin position="1520"/>
        <end position="1547"/>
    </location>
</feature>
<evidence type="ECO:0000313" key="2">
    <source>
        <dbReference type="EMBL" id="MDQ0369971.1"/>
    </source>
</evidence>
<dbReference type="EMBL" id="JAUSUZ010000001">
    <property type="protein sequence ID" value="MDQ0369971.1"/>
    <property type="molecule type" value="Genomic_DNA"/>
</dbReference>
<feature type="region of interest" description="Disordered" evidence="1">
    <location>
        <begin position="4732"/>
        <end position="4751"/>
    </location>
</feature>
<sequence>MPDIHCRDGILLPLPEGRAYWHPGPTMATLDLRALEAAKRALQPPGRGVIVVPASGLAHRSARAALARTLSLVDEPNDLALASVPGEHVDPAVWSHLVTESGVQAYLPVAAEATRDERYVWAGSDGRAADGEPVAMLLLPPTDVAARELLRTAARLAADITRAPLERVRELDASPSTAHQFAVGMVLTGAAGIWDPARLVPPTVDEVWSRFGSDGPVPDDLLAALLDSPGSAALIRTPGPGGDQLAWLVSDGSTVWTPGPELTPAPPHLLARATAPGTSVAFIPGLTVDSRLSAAMAGLPPWDSRTPDCADRVEQLLRAIAAPGLARPAVADDIRRPRDRVAELLDGWFSPAGSFDGWDDMTIAGVTAVWLEPLPEGMLTREDAAAHMVAVERSGEDRYLLYETQNKTVTSLTLRELQRAMSGIVHVVTDAEGRLRQLDVASGARVAGAQGTATVSHTVDALLDPHSAVSRQPGYAGFELETMVRLGPALPAGAKPIFAQEVVATIASLGLRIDGDMAEPVQGVSGTWYAEKEQALAAGDRIVAEERWEIIEVVTAPGAASPGEIRTVPFSASRVQTLATTAIRWLQHAGRTGLTLRQALVPDSAGLEALDGWAAAAPSARQRADARTLREALLTPGNVTLDPRKETPRRSLPAGFEDTPLFFPDKVASATVHMQATLGNDLIAEATTQELIQRESAGRHVLSPRDEPEHNYETLSYLQQDIEAAAWEIAEFYLQSLTDQPLSAEAVTWLLRSAETTALRAKIVSAVTEMFRFAYARQVATFAKNGVLQLGRQSLHEMGAELLELTDGWSGDNAHKIITLLEERLAAQMRELDPELEPGQSLFDVEEVPPSRDDESDRESHSGSDMSIPDVDESGSEGSESSGGRPAGFTGYEVILLALRGNTEAGKRHLTNFTDHATVPSDAPVGDEMRRFSREVRFIPNLRNPTQPFDQYMTLEDTATATQWVLDVLHEGTRRSRAAREWSRSQGGIKNAVQRAATMQSFPPPPARPLWRRGRESSLVPIGDAVRRGQATPRERADGLREALRLATGPVRGFIGWRLGGNVAPQVITVIRLSWESALAASNRAFAFVGSLDPAGTTAAQTETAHMRLDYAELALDRLAELVLAEEPRLAQFLPPQHKSDDELLLEAIKGLPAWDGTDPDCVDRVEQVLSRLGIAMAGAVADALRGRDRLAARMGGEFFPPASAALLSELRIGAITPVWSVEQAHMVLVYRRDAMHYALIETQESGADRLQPFTFAEQDGWLPEPLRGTIRLLGDQNAALLQADIRTRTLAVGPHGSASPGDGRTSAALIDPGTAGTEPKTMRERARPGRPDPLIETAARRGASAPGSDLFTPFGLEPAGEGTDLASAVLASARSMHPGLGLSDVAPANDPEVMASRHDVRMYVWDPDGTAHRYGRDGAPEVFLTSARGADGATVYQPLAAAAARTSATVIESAGLGPGRPSLGRPSVVGEPGAKDGATLARSVAAELREHAALEDDWDSWRPVRTTGPGLPLAALPAAGASDARRGASPDHPIELAPAPAEGDRDVPDALRDVRITVRADREGVYRPSGVSAEDIAFSGGLRVSAGLTGLPGATGTIGPVLQWDTVVPDEPPPLFTGVELARDVERPFNVDASAWKDGWAVIGGIDAGALPEQLRSRFLLRGLLAPRNGPVNPFPRGSLRNAVPVGPVRIGAQLRFAARADLLVETLDARRRSTSTVFPGAIELLLDLPTAVGMRDDFVPSGGAAAPVPGRTEALQALPGSGGASADRLRHWLQVIGRTPHDIGVSAGRIALRIPGPLFDIAIDLGVDPDALAIFGAQIRDLVNAGPADGDQLLDRLRPHGVRSRDDIVHLSDIGARLGLDESALPALTSFLHEKVPLELLLVLPDTSLAAAVEVARIRQAMVVDPARGADLLGLRHPAEVAAVAAKLGVEPRHLAGVASEIEATLGILDRSQGNELQRRLGTGGEEYRESDDAGRWGPWQRFPSGSEAHAALDARFHAQWTARGEWIAEEVSALLTVEGRATPETVSRYVTLSARLGVPVTDLGFLLPSRHVELLLHEFLADVPLEMVVEGAHWEALLGHGEPEMSSVLQRGLPRKDYSDAEIVEWRSRFGLDRNPELFRDFIGARWSDPEKLLTIMSRAGLNDRDLPDLVGLSVWIGWMPDWLGRTTFRMGVRTRGLFEVATSGRNLIDPAHLTAFSHLVSQAVTGDMAAASNGLRPGNLATQLIEAARRWSPIRDPRHHVGWMLRQASRWSARDARGWPDVYQLGLWLSQLPLAAPDSFDQAREDLDDSVESIDMADRDAREARNEASLGALLEALADWVHAIRDETNADLTSVREAEAPPGSAAPLERGLREPLDRLRRLRDHGVRLREAADRALAEHDGADVGYALQPPSVLGMPSLDEAAERFRWAHEQAVKRTGTDSAGTPLTDGNRRYSVTVNWSLAYTRALAAYVSQVLGVLDDGERGPLSELAGRLTGVVASYARALQLLPVQRAADTLSDAEISTYLTRFDGESPGRLTAERAEHAAELWLRDRWREEFAGDGFDPDITMPELSEDFFDRPWLDPRRLAALARETARVPSLLRRLAIATDLIPGPLSELRQRTGLGKSFLIDLALRWQIDPSRLHVLNSDIGYGNSNVTAAAVREVREAAAAYGKTVPGYLDALAVTGFTHDRKPGGSLRNNARVLSALLGINLEDAAEFTDGGGDVDAAITQWEPVLADLASAFHLDRHRIAAVAAALRVPPLWVRALSIRLGEVPAQLPEAAARLGVQDGGVLFAFAARVGVRPSVFTAEDNLSRLNEEGDPAQGRFGPVERLYRSLGPDGVDQIRRRPGALPNPGWDGQGETLPAVTDSIWSVFRTQNFSGSALPRQLGVRAAESGIDVRVLAHIGSRMGMRGDNVAVAAGYFPGPPTSLLDRLTAGYRPWLSRLQQHVEFEEHELAWAHDQFRQTGGTAGLNRLAETDSHTARRIFFRSRLRDRRLIPATITGLIANHPENVNTIIREATYRNPFPAHSVPLLPDLPLRSDIEIVLSIPKEADATVVRRRASAAARSSRVDERARTVSVVPSALNDRWQGLSELIGSVFGPHSEKLPGPRMAALRIRTGFDGDAAAYLRLARLFYAHLPVLRDLGLIAPSEQSGEPSAARPGWAFFADLVADHQTSTWSMRLDLAWRSTDSVVFDLDAVGHGQIQAAAMLFGAMVDTAREPGRYPGVDDLTLPGPGERVTEQAVQKLLDLVDDAAARVQLAVLLQHDGSMPGPRPDGLLDVVSPVEVGPVHADPALHLKQVWPVTDPLHIRAAHLGAQVGLSVYELVLSLFSQHEVLPVFEGRGWTRGDALRVLLTGRIALPRDLLERAADRLDEMTAARAESLRSAFQREWAPLLHDTTLLYAPPEWSVAPGIDSSWTAPDRGVPAGFSPLEIERWVDERARGGLPSVPHTDDASVPGLVRPVTVAFDVELPVRRTGDDWTATSAARRRERMTAELAAAGVDVNVRPLAGSTDRFRIVLPGLSRTARPWHQLAHVLATLRKNAAVALPGTMAVDAQALTPGMAGAVAAFAGAHGDVLTRLGTQTPDGRVNVRADDAVVSYAGLDPSLSLGEMQALIKIVLSSVDAVTDGRAAAVRVTTDGASSVSAIGDGPLRLVRAPDAQVSELLWALFPEPDDHAQMAALFTVRTWVSDRLVLSALDTLSNWNGFDPDCVRRVAAVLAALGLPLSGSAMQLYRDRDDLAQRLGGFFRAEVDPARLMEMKIGITPVWSVTGGSQHMMLVRKRDAKHFDLIESQETGSARIQPFTFDGPRDQLPEALRGMIRLVGDLDDAIVQVDVRTGSIITGAPDSAAPSADRTVSALLDSSTAGTEPTMLRRRDRRAPERTVIIADDAVPHFSALAKRNGFIATNSLERALLPSAEKDRKRAKHLIEKALQHDPAPLRPDLVERDVQFYRVRVETVDVAFRVKQDNGPGLTVMAPLPIDDYLRDRNIEWLVESLQTAGWTVRHSDAGAPPDVEAKVITVNTQEPREATSRALWHAYALNLGLAGYADDRPFGLVQGPAALPGSDRQDASKKVRRLDDLHAQMMRPDRVRGAWLRRRLADEESFWRRQHAEARLRAAQQPDQALDRALRRDRAKAAPKMDWSGMWPQPPGFTTYPLVSATGQAGFRLYMPHLTDGTDDRPVAPERRSPETGPLIYLEFPYRAVRNGTIRETIGWLRRSLRAGSVVELRPNTQMDHNAVIDLARVLGVDHHLSIGKDMLDLRWANDSQRHFAAYGLNHRPALGPFATQYRVGPEPFDSAVHVTAPTDADARYTLGPDIEAVVADRNHLWIGKPGKSPKIAESDPRVVIGTPDAPTPWYVWQTALEWVAEFASAAGESFRLHDVRIHNPEPARVATESAVEDILVPRGTELDLFPYLLGDDLAPESLTVRDPAGRVVTGYHMLDALLDMARVSTGTTDEATIDVAVGRLAEDITGAGTMDARVRLIRLVKTTVAYAGLADITPNLLRAMQWPGFEQRFAHRAYQTASTTALELARQVTAENYAALAAGDEHAWTRVAHSLVHADALPPLEKVVLSSSASIGDGHLDVADWSLTLRRGGTVDELLASLLRGLLRAEQHVASETARVQLQRITAEQVAGIDRVRDHVLSRAGTDDPRANLFLSDGEAADWYWRNDLDRLAAELDAIRPPAPGPGGNRLRRRLTEAERAWRKMHDRLETIRQFGQHTGAEVWSRRVLRSGGSVRDWTGTTVVPPRGYQTTGLGRAGVHIHPEGTQSSITRRPPASGPLIVIEPQADEDPARLSRMLASQPEGTVIELVPAAPMTPDDAVRMATMLRTRHAVTIGRSRLHGVPDERFASYGLNHQPALGSDTDHYRITTAMPAVGRERTAVTDRDSGRYDLGSGLAAQIVGSRLWFGEPGAQPDIGPNDPEFVIGVPGRPTAWLTWQTALSWIAESAAAAGREFDPRRIRVHDPEQRPLDVPAVTDGADLYQVDEADRALFWHLFGVDPSRFADSGPGGGAIPFLLTDALADHAGVRTDTTNENVIATALDALVREAGRTPGRPGRLALLESLHTESRGKIARIAALPVQASLAQRETGPASRPNDRHVFMQDELIYGADAGGNSATSEAAFSRPTGDQDARAVHANARQRWLSVFTAAKDYLDRIGVPHAPVVLGTVSLARAELRTVGMVLGTETGELSDDALWSMIGTAVTAYGSAAARLSAALGEPSPIPAGAELFGADWDRLTVAFAVPQSRNDSGRHGDSTDSLPRSTANDLVIHSAEVVDRRDHPAGLSQPHLSPQRVMLSDVLFAAGVARTGVESLVRADRDVSRAWATLMEDLDRLSQGSELEFWMRLPELGAADTIRRVARLVPDGSHAAVRPLLALDAALRTGVFPGAFWPSSMPRLEFGSWRRQPEGILAAIRAHAARADRPVIAVDLAESTEEVAASIERLRDALRWFGRLGSAPLVVGSQATGHGTRLLEEVLTEFRPVALTVELAGSRPAWRLRDTGGGTVGDLHEAPAAEVFDAARSLSRRRSGLPTALEEWLMSHDPEPAWQYLRENWTRLNDAAVFTSLDALIEASPDDTRLPVFRTAWELARSSGMEPKIKPQPVVTQSLDVEPVWSEARGEVTAALVFDYVQEMGRSTERKDRFRWDAMLFKAFLGGKLTERQVLSMMRAVAVTGQDRASVTMMKSVMDILALPDDEELLDAKPLEHVRLKPIFDPIRGIAEGVNGSYSDCMDRYDRVSWTVNLMALKDSAPAADPFQQMRVEQLRVAAEIASNC</sequence>
<accession>A0AAE3W5R5</accession>
<keyword evidence="3" id="KW-1185">Reference proteome</keyword>
<protein>
    <submittedName>
        <fullName evidence="2">Uncharacterized protein</fullName>
    </submittedName>
</protein>
<dbReference type="Proteomes" id="UP001240236">
    <property type="component" value="Unassembled WGS sequence"/>
</dbReference>
<organism evidence="2 3">
    <name type="scientific">Catenuloplanes indicus</name>
    <dbReference type="NCBI Taxonomy" id="137267"/>
    <lineage>
        <taxon>Bacteria</taxon>
        <taxon>Bacillati</taxon>
        <taxon>Actinomycetota</taxon>
        <taxon>Actinomycetes</taxon>
        <taxon>Micromonosporales</taxon>
        <taxon>Micromonosporaceae</taxon>
        <taxon>Catenuloplanes</taxon>
    </lineage>
</organism>
<proteinExistence type="predicted"/>
<feature type="region of interest" description="Disordered" evidence="1">
    <location>
        <begin position="1295"/>
        <end position="1335"/>
    </location>
</feature>
<evidence type="ECO:0000256" key="1">
    <source>
        <dbReference type="SAM" id="MobiDB-lite"/>
    </source>
</evidence>
<feature type="compositionally biased region" description="Basic and acidic residues" evidence="1">
    <location>
        <begin position="1321"/>
        <end position="1331"/>
    </location>
</feature>
<comment type="caution">
    <text evidence="2">The sequence shown here is derived from an EMBL/GenBank/DDBJ whole genome shotgun (WGS) entry which is preliminary data.</text>
</comment>
<evidence type="ECO:0000313" key="3">
    <source>
        <dbReference type="Proteomes" id="UP001240236"/>
    </source>
</evidence>
<reference evidence="2 3" key="1">
    <citation type="submission" date="2023-07" db="EMBL/GenBank/DDBJ databases">
        <title>Sequencing the genomes of 1000 actinobacteria strains.</title>
        <authorList>
            <person name="Klenk H.-P."/>
        </authorList>
    </citation>
    <scope>NUCLEOTIDE SEQUENCE [LARGE SCALE GENOMIC DNA]</scope>
    <source>
        <strain evidence="2 3">DSM 44709</strain>
    </source>
</reference>
<feature type="region of interest" description="Disordered" evidence="1">
    <location>
        <begin position="5238"/>
        <end position="5257"/>
    </location>
</feature>
<feature type="region of interest" description="Disordered" evidence="1">
    <location>
        <begin position="2336"/>
        <end position="2356"/>
    </location>
</feature>
<feature type="compositionally biased region" description="Basic and acidic residues" evidence="1">
    <location>
        <begin position="1524"/>
        <end position="1535"/>
    </location>
</feature>
<name>A0AAE3W5R5_9ACTN</name>
<feature type="compositionally biased region" description="Basic and acidic residues" evidence="1">
    <location>
        <begin position="849"/>
        <end position="862"/>
    </location>
</feature>
<feature type="region of interest" description="Disordered" evidence="1">
    <location>
        <begin position="835"/>
        <end position="887"/>
    </location>
</feature>
<dbReference type="RefSeq" id="WP_307245597.1">
    <property type="nucleotide sequence ID" value="NZ_JAUSUZ010000001.1"/>
</dbReference>
<gene>
    <name evidence="2" type="ORF">J2S42_006640</name>
</gene>